<protein>
    <recommendedName>
        <fullName evidence="1">Cyclic nucleotide-binding domain-containing protein</fullName>
    </recommendedName>
</protein>
<dbReference type="GO" id="GO:0005829">
    <property type="term" value="C:cytosol"/>
    <property type="evidence" value="ECO:0007669"/>
    <property type="project" value="TreeGrafter"/>
</dbReference>
<dbReference type="PANTHER" id="PTHR11635">
    <property type="entry name" value="CAMP-DEPENDENT PROTEIN KINASE REGULATORY CHAIN"/>
    <property type="match status" value="1"/>
</dbReference>
<name>A0A1F6GB24_9PROT</name>
<dbReference type="GO" id="GO:0030552">
    <property type="term" value="F:cAMP binding"/>
    <property type="evidence" value="ECO:0007669"/>
    <property type="project" value="TreeGrafter"/>
</dbReference>
<dbReference type="EMBL" id="MFNE01000024">
    <property type="protein sequence ID" value="OGG95318.1"/>
    <property type="molecule type" value="Genomic_DNA"/>
</dbReference>
<dbReference type="STRING" id="1817772.A2527_07285"/>
<gene>
    <name evidence="2" type="ORF">A2527_07285</name>
</gene>
<dbReference type="GO" id="GO:0034236">
    <property type="term" value="F:protein kinase A catalytic subunit binding"/>
    <property type="evidence" value="ECO:0007669"/>
    <property type="project" value="TreeGrafter"/>
</dbReference>
<feature type="domain" description="Cyclic nucleotide-binding" evidence="1">
    <location>
        <begin position="27"/>
        <end position="119"/>
    </location>
</feature>
<dbReference type="Gene3D" id="2.60.120.10">
    <property type="entry name" value="Jelly Rolls"/>
    <property type="match status" value="1"/>
</dbReference>
<evidence type="ECO:0000313" key="3">
    <source>
        <dbReference type="Proteomes" id="UP000178449"/>
    </source>
</evidence>
<dbReference type="InterPro" id="IPR018490">
    <property type="entry name" value="cNMP-bd_dom_sf"/>
</dbReference>
<organism evidence="2 3">
    <name type="scientific">Candidatus Lambdaproteobacteria bacterium RIFOXYD2_FULL_50_16</name>
    <dbReference type="NCBI Taxonomy" id="1817772"/>
    <lineage>
        <taxon>Bacteria</taxon>
        <taxon>Pseudomonadati</taxon>
        <taxon>Pseudomonadota</taxon>
        <taxon>Candidatus Lambdaproteobacteria</taxon>
    </lineage>
</organism>
<dbReference type="InterPro" id="IPR000595">
    <property type="entry name" value="cNMP-bd_dom"/>
</dbReference>
<dbReference type="PROSITE" id="PS50042">
    <property type="entry name" value="CNMP_BINDING_3"/>
    <property type="match status" value="1"/>
</dbReference>
<dbReference type="CDD" id="cd00038">
    <property type="entry name" value="CAP_ED"/>
    <property type="match status" value="1"/>
</dbReference>
<dbReference type="PANTHER" id="PTHR11635:SF152">
    <property type="entry name" value="CAMP-DEPENDENT PROTEIN KINASE TYPE I REGULATORY SUBUNIT-RELATED"/>
    <property type="match status" value="1"/>
</dbReference>
<dbReference type="GO" id="GO:0005952">
    <property type="term" value="C:cAMP-dependent protein kinase complex"/>
    <property type="evidence" value="ECO:0007669"/>
    <property type="project" value="InterPro"/>
</dbReference>
<evidence type="ECO:0000259" key="1">
    <source>
        <dbReference type="PROSITE" id="PS50042"/>
    </source>
</evidence>
<accession>A0A1F6GB24</accession>
<comment type="caution">
    <text evidence="2">The sequence shown here is derived from an EMBL/GenBank/DDBJ whole genome shotgun (WGS) entry which is preliminary data.</text>
</comment>
<dbReference type="InterPro" id="IPR050503">
    <property type="entry name" value="cAMP-dep_PK_reg_su-like"/>
</dbReference>
<dbReference type="GO" id="GO:0004862">
    <property type="term" value="F:cAMP-dependent protein kinase inhibitor activity"/>
    <property type="evidence" value="ECO:0007669"/>
    <property type="project" value="TreeGrafter"/>
</dbReference>
<proteinExistence type="predicted"/>
<dbReference type="InterPro" id="IPR014710">
    <property type="entry name" value="RmlC-like_jellyroll"/>
</dbReference>
<dbReference type="InterPro" id="IPR018488">
    <property type="entry name" value="cNMP-bd_CS"/>
</dbReference>
<dbReference type="SMART" id="SM00100">
    <property type="entry name" value="cNMP"/>
    <property type="match status" value="1"/>
</dbReference>
<reference evidence="2 3" key="1">
    <citation type="journal article" date="2016" name="Nat. Commun.">
        <title>Thousands of microbial genomes shed light on interconnected biogeochemical processes in an aquifer system.</title>
        <authorList>
            <person name="Anantharaman K."/>
            <person name="Brown C.T."/>
            <person name="Hug L.A."/>
            <person name="Sharon I."/>
            <person name="Castelle C.J."/>
            <person name="Probst A.J."/>
            <person name="Thomas B.C."/>
            <person name="Singh A."/>
            <person name="Wilkins M.J."/>
            <person name="Karaoz U."/>
            <person name="Brodie E.L."/>
            <person name="Williams K.H."/>
            <person name="Hubbard S.S."/>
            <person name="Banfield J.F."/>
        </authorList>
    </citation>
    <scope>NUCLEOTIDE SEQUENCE [LARGE SCALE GENOMIC DNA]</scope>
</reference>
<dbReference type="Proteomes" id="UP000178449">
    <property type="component" value="Unassembled WGS sequence"/>
</dbReference>
<dbReference type="AlphaFoldDB" id="A0A1F6GB24"/>
<evidence type="ECO:0000313" key="2">
    <source>
        <dbReference type="EMBL" id="OGG95318.1"/>
    </source>
</evidence>
<dbReference type="PROSITE" id="PS00889">
    <property type="entry name" value="CNMP_BINDING_2"/>
    <property type="match status" value="1"/>
</dbReference>
<dbReference type="Pfam" id="PF00027">
    <property type="entry name" value="cNMP_binding"/>
    <property type="match status" value="1"/>
</dbReference>
<dbReference type="SUPFAM" id="SSF51206">
    <property type="entry name" value="cAMP-binding domain-like"/>
    <property type="match status" value="1"/>
</dbReference>
<sequence>MSVDLNLIKEFRIFSSILDNPEAIRMIADIIEVRHFPAGEPLITEGETGDEMFLLISGAVRVVKLTRNAEEYTVAEHKAENRPIFGELALMDADRRSASIRALEDSLTYVVHRDAFHQFGDQHPEIALPITREIAKVLCRHLRMVNADVILLFDALVNEIETSQL</sequence>
<dbReference type="PROSITE" id="PS00888">
    <property type="entry name" value="CNMP_BINDING_1"/>
    <property type="match status" value="1"/>
</dbReference>